<proteinExistence type="predicted"/>
<accession>A0A8E2EC17</accession>
<evidence type="ECO:0000313" key="2">
    <source>
        <dbReference type="Proteomes" id="UP000250266"/>
    </source>
</evidence>
<evidence type="ECO:0000313" key="1">
    <source>
        <dbReference type="EMBL" id="OCK81083.1"/>
    </source>
</evidence>
<organism evidence="1 2">
    <name type="scientific">Lepidopterella palustris CBS 459.81</name>
    <dbReference type="NCBI Taxonomy" id="1314670"/>
    <lineage>
        <taxon>Eukaryota</taxon>
        <taxon>Fungi</taxon>
        <taxon>Dikarya</taxon>
        <taxon>Ascomycota</taxon>
        <taxon>Pezizomycotina</taxon>
        <taxon>Dothideomycetes</taxon>
        <taxon>Pleosporomycetidae</taxon>
        <taxon>Mytilinidiales</taxon>
        <taxon>Argynnaceae</taxon>
        <taxon>Lepidopterella</taxon>
    </lineage>
</organism>
<dbReference type="Proteomes" id="UP000250266">
    <property type="component" value="Unassembled WGS sequence"/>
</dbReference>
<sequence>MTPQIMKQNSLMFARWTHSAVFDSAFEEIRRKRAFTESNCYRNDRYILSSLKISKFATMLWPT</sequence>
<reference evidence="1 2" key="1">
    <citation type="journal article" date="2016" name="Nat. Commun.">
        <title>Ectomycorrhizal ecology is imprinted in the genome of the dominant symbiotic fungus Cenococcum geophilum.</title>
        <authorList>
            <consortium name="DOE Joint Genome Institute"/>
            <person name="Peter M."/>
            <person name="Kohler A."/>
            <person name="Ohm R.A."/>
            <person name="Kuo A."/>
            <person name="Krutzmann J."/>
            <person name="Morin E."/>
            <person name="Arend M."/>
            <person name="Barry K.W."/>
            <person name="Binder M."/>
            <person name="Choi C."/>
            <person name="Clum A."/>
            <person name="Copeland A."/>
            <person name="Grisel N."/>
            <person name="Haridas S."/>
            <person name="Kipfer T."/>
            <person name="LaButti K."/>
            <person name="Lindquist E."/>
            <person name="Lipzen A."/>
            <person name="Maire R."/>
            <person name="Meier B."/>
            <person name="Mihaltcheva S."/>
            <person name="Molinier V."/>
            <person name="Murat C."/>
            <person name="Poggeler S."/>
            <person name="Quandt C.A."/>
            <person name="Sperisen C."/>
            <person name="Tritt A."/>
            <person name="Tisserant E."/>
            <person name="Crous P.W."/>
            <person name="Henrissat B."/>
            <person name="Nehls U."/>
            <person name="Egli S."/>
            <person name="Spatafora J.W."/>
            <person name="Grigoriev I.V."/>
            <person name="Martin F.M."/>
        </authorList>
    </citation>
    <scope>NUCLEOTIDE SEQUENCE [LARGE SCALE GENOMIC DNA]</scope>
    <source>
        <strain evidence="1 2">CBS 459.81</strain>
    </source>
</reference>
<keyword evidence="2" id="KW-1185">Reference proteome</keyword>
<dbReference type="EMBL" id="KV744934">
    <property type="protein sequence ID" value="OCK81083.1"/>
    <property type="molecule type" value="Genomic_DNA"/>
</dbReference>
<gene>
    <name evidence="1" type="ORF">K432DRAFT_381638</name>
</gene>
<dbReference type="AlphaFoldDB" id="A0A8E2EC17"/>
<name>A0A8E2EC17_9PEZI</name>
<protein>
    <submittedName>
        <fullName evidence="1">Uncharacterized protein</fullName>
    </submittedName>
</protein>